<evidence type="ECO:0000313" key="8">
    <source>
        <dbReference type="Proteomes" id="UP001501319"/>
    </source>
</evidence>
<sequence length="741" mass="76159">MVDNSMSAGTNGDADDELPAPYGTGPKNRTTEEQHRSDYGYSEPERFSDGWRERSTSLDGLDPSPSLPNAPRSYERGPVPQQPYVPKPPFLPGPPPAAPERGGYPAGGQQYGEQSYDEQNRYGESYGESSSDRYDESPFAPRTPYQEQGPFRPSQQPGGQPSQQPGQQTPPQQQGPPTQAQQNPFAPSRNGMSGPSQAPAQPPSQAPSPSQGPSQPPGQPQARPSGPGAGGPGSGNPGPGNHGPGGPAQAGPAQAGPPRPQSSNGLGPHSSSSNGWNQPPSQGPQQPGSASSGLSSNGPSNNGLANNGLSNNGLGNHGPSNNGLGNHGPSNNGLGSGSGSSQGPSSQAGSPAGGPPAARPPANAPTGWSSPAPAAGPAPTSSNGYPSDPSAEYEGYSPANNPAAQASGSQPLGARRRADVQQDAPSQVPSEPSSSHRAARRAQPTASTSSESAGTASTPSTPSTSSTLSTPADGGKRPRRYRIHHLRDMKARGEKWAMLTAYDQYTAEIFDEAGIPVLLVGDSAANNVYGYESTLRVRVDELIPLARAVAGAVEHALVVADLPFGSYQASPEQAFHTAVRFMKEAGVHAVKLEGGRTVVPAVEKLTQAGIPVMAHIGFTPQSEHSIGGYRVQGRGDQAAGLIDDAVALAEAGAFSVVLEMVPGDVAAEITKRIPVPTIGIGAGRDTDAQVLVWQDMAGLRSGPMPRFVKQYADLRGILTNAATTYAAEVASGAFPTDDHTF</sequence>
<feature type="compositionally biased region" description="Low complexity" evidence="6">
    <location>
        <begin position="148"/>
        <end position="184"/>
    </location>
</feature>
<keyword evidence="8" id="KW-1185">Reference proteome</keyword>
<dbReference type="NCBIfam" id="TIGR00222">
    <property type="entry name" value="panB"/>
    <property type="match status" value="1"/>
</dbReference>
<feature type="binding site" evidence="5">
    <location>
        <position position="561"/>
    </location>
    <ligand>
        <name>Mg(2+)</name>
        <dbReference type="ChEBI" id="CHEBI:18420"/>
    </ligand>
</feature>
<feature type="active site" description="Proton acceptor" evidence="5">
    <location>
        <position position="659"/>
    </location>
</feature>
<dbReference type="NCBIfam" id="NF001452">
    <property type="entry name" value="PRK00311.1"/>
    <property type="match status" value="1"/>
</dbReference>
<feature type="region of interest" description="Disordered" evidence="6">
    <location>
        <begin position="1"/>
        <end position="481"/>
    </location>
</feature>
<feature type="binding site" evidence="5">
    <location>
        <position position="593"/>
    </location>
    <ligand>
        <name>Mg(2+)</name>
        <dbReference type="ChEBI" id="CHEBI:18420"/>
    </ligand>
</feature>
<evidence type="ECO:0000256" key="3">
    <source>
        <dbReference type="ARBA" id="ARBA00022655"/>
    </source>
</evidence>
<feature type="compositionally biased region" description="Low complexity" evidence="6">
    <location>
        <begin position="364"/>
        <end position="382"/>
    </location>
</feature>
<comment type="catalytic activity">
    <reaction evidence="5">
        <text>(6R)-5,10-methylene-5,6,7,8-tetrahydrofolate + 3-methyl-2-oxobutanoate + H2O = 2-dehydropantoate + (6S)-5,6,7,8-tetrahydrofolate</text>
        <dbReference type="Rhea" id="RHEA:11824"/>
        <dbReference type="ChEBI" id="CHEBI:11561"/>
        <dbReference type="ChEBI" id="CHEBI:11851"/>
        <dbReference type="ChEBI" id="CHEBI:15377"/>
        <dbReference type="ChEBI" id="CHEBI:15636"/>
        <dbReference type="ChEBI" id="CHEBI:57453"/>
        <dbReference type="EC" id="2.1.2.11"/>
    </reaction>
</comment>
<comment type="similarity">
    <text evidence="1 5">Belongs to the PanB family.</text>
</comment>
<feature type="compositionally biased region" description="Low complexity" evidence="6">
    <location>
        <begin position="444"/>
        <end position="472"/>
    </location>
</feature>
<dbReference type="EMBL" id="BAAANE010000006">
    <property type="protein sequence ID" value="GAA1642162.1"/>
    <property type="molecule type" value="Genomic_DNA"/>
</dbReference>
<organism evidence="7 8">
    <name type="scientific">Kribbella alba</name>
    <dbReference type="NCBI Taxonomy" id="190197"/>
    <lineage>
        <taxon>Bacteria</taxon>
        <taxon>Bacillati</taxon>
        <taxon>Actinomycetota</taxon>
        <taxon>Actinomycetes</taxon>
        <taxon>Propionibacteriales</taxon>
        <taxon>Kribbellaceae</taxon>
        <taxon>Kribbella</taxon>
    </lineage>
</organism>
<feature type="compositionally biased region" description="Polar residues" evidence="6">
    <location>
        <begin position="398"/>
        <end position="410"/>
    </location>
</feature>
<evidence type="ECO:0000256" key="2">
    <source>
        <dbReference type="ARBA" id="ARBA00011424"/>
    </source>
</evidence>
<dbReference type="InterPro" id="IPR015813">
    <property type="entry name" value="Pyrv/PenolPyrv_kinase-like_dom"/>
</dbReference>
<proteinExistence type="inferred from homology"/>
<comment type="subcellular location">
    <subcellularLocation>
        <location evidence="5">Cytoplasm</location>
    </subcellularLocation>
</comment>
<gene>
    <name evidence="5" type="primary">panB</name>
    <name evidence="7" type="ORF">GCM10009744_35160</name>
</gene>
<evidence type="ECO:0000313" key="7">
    <source>
        <dbReference type="EMBL" id="GAA1642162.1"/>
    </source>
</evidence>
<feature type="compositionally biased region" description="Low complexity" evidence="6">
    <location>
        <begin position="261"/>
        <end position="333"/>
    </location>
</feature>
<comment type="pathway">
    <text evidence="5">Cofactor biosynthesis; (R)-pantothenate biosynthesis; (R)-pantoate from 3-methyl-2-oxobutanoate: step 1/2.</text>
</comment>
<dbReference type="InterPro" id="IPR003700">
    <property type="entry name" value="Pantoate_hydroxy_MeTrfase"/>
</dbReference>
<dbReference type="PANTHER" id="PTHR20881">
    <property type="entry name" value="3-METHYL-2-OXOBUTANOATE HYDROXYMETHYLTRANSFERASE"/>
    <property type="match status" value="1"/>
</dbReference>
<feature type="binding site" evidence="5">
    <location>
        <begin position="522"/>
        <end position="523"/>
    </location>
    <ligand>
        <name>3-methyl-2-oxobutanoate</name>
        <dbReference type="ChEBI" id="CHEBI:11851"/>
    </ligand>
</feature>
<comment type="cofactor">
    <cofactor evidence="5">
        <name>Mg(2+)</name>
        <dbReference type="ChEBI" id="CHEBI:18420"/>
    </cofactor>
    <text evidence="5">Binds 1 Mg(2+) ion per subunit.</text>
</comment>
<dbReference type="PANTHER" id="PTHR20881:SF0">
    <property type="entry name" value="3-METHYL-2-OXOBUTANOATE HYDROXYMETHYLTRANSFERASE"/>
    <property type="match status" value="1"/>
</dbReference>
<dbReference type="Proteomes" id="UP001501319">
    <property type="component" value="Unassembled WGS sequence"/>
</dbReference>
<feature type="compositionally biased region" description="Pro residues" evidence="6">
    <location>
        <begin position="353"/>
        <end position="363"/>
    </location>
</feature>
<dbReference type="Gene3D" id="3.20.20.60">
    <property type="entry name" value="Phosphoenolpyruvate-binding domains"/>
    <property type="match status" value="1"/>
</dbReference>
<comment type="function">
    <text evidence="5">Catalyzes the reversible reaction in which hydroxymethyl group from 5,10-methylenetetrahydrofolate is transferred onto alpha-ketoisovalerate to form ketopantoate.</text>
</comment>
<keyword evidence="4 5" id="KW-0808">Transferase</keyword>
<evidence type="ECO:0000256" key="1">
    <source>
        <dbReference type="ARBA" id="ARBA00008676"/>
    </source>
</evidence>
<feature type="compositionally biased region" description="Polar residues" evidence="6">
    <location>
        <begin position="423"/>
        <end position="436"/>
    </location>
</feature>
<dbReference type="CDD" id="cd06557">
    <property type="entry name" value="KPHMT-like"/>
    <property type="match status" value="1"/>
</dbReference>
<evidence type="ECO:0000256" key="6">
    <source>
        <dbReference type="SAM" id="MobiDB-lite"/>
    </source>
</evidence>
<keyword evidence="3 5" id="KW-0566">Pantothenate biosynthesis</keyword>
<keyword evidence="5" id="KW-0479">Metal-binding</keyword>
<feature type="compositionally biased region" description="Gly residues" evidence="6">
    <location>
        <begin position="227"/>
        <end position="248"/>
    </location>
</feature>
<name>A0ABN2FDL9_9ACTN</name>
<feature type="compositionally biased region" description="Basic and acidic residues" evidence="6">
    <location>
        <begin position="29"/>
        <end position="56"/>
    </location>
</feature>
<dbReference type="InterPro" id="IPR040442">
    <property type="entry name" value="Pyrv_kinase-like_dom_sf"/>
</dbReference>
<dbReference type="SUPFAM" id="SSF51621">
    <property type="entry name" value="Phosphoenolpyruvate/pyruvate domain"/>
    <property type="match status" value="1"/>
</dbReference>
<feature type="binding site" evidence="5">
    <location>
        <position position="561"/>
    </location>
    <ligand>
        <name>3-methyl-2-oxobutanoate</name>
        <dbReference type="ChEBI" id="CHEBI:11851"/>
    </ligand>
</feature>
<feature type="compositionally biased region" description="Low complexity" evidence="6">
    <location>
        <begin position="341"/>
        <end position="350"/>
    </location>
</feature>
<reference evidence="7 8" key="1">
    <citation type="journal article" date="2019" name="Int. J. Syst. Evol. Microbiol.">
        <title>The Global Catalogue of Microorganisms (GCM) 10K type strain sequencing project: providing services to taxonomists for standard genome sequencing and annotation.</title>
        <authorList>
            <consortium name="The Broad Institute Genomics Platform"/>
            <consortium name="The Broad Institute Genome Sequencing Center for Infectious Disease"/>
            <person name="Wu L."/>
            <person name="Ma J."/>
        </authorList>
    </citation>
    <scope>NUCLEOTIDE SEQUENCE [LARGE SCALE GENOMIC DNA]</scope>
    <source>
        <strain evidence="7 8">JCM 14306</strain>
    </source>
</reference>
<feature type="compositionally biased region" description="Pro residues" evidence="6">
    <location>
        <begin position="80"/>
        <end position="98"/>
    </location>
</feature>
<dbReference type="HAMAP" id="MF_00156">
    <property type="entry name" value="PanB"/>
    <property type="match status" value="1"/>
</dbReference>
<feature type="binding site" evidence="5">
    <location>
        <position position="591"/>
    </location>
    <ligand>
        <name>3-methyl-2-oxobutanoate</name>
        <dbReference type="ChEBI" id="CHEBI:11851"/>
    </ligand>
</feature>
<evidence type="ECO:0000256" key="5">
    <source>
        <dbReference type="HAMAP-Rule" id="MF_00156"/>
    </source>
</evidence>
<dbReference type="EC" id="2.1.2.11" evidence="5"/>
<comment type="caution">
    <text evidence="7">The sequence shown here is derived from an EMBL/GenBank/DDBJ whole genome shotgun (WGS) entry which is preliminary data.</text>
</comment>
<accession>A0ABN2FDL9</accession>
<evidence type="ECO:0000256" key="4">
    <source>
        <dbReference type="ARBA" id="ARBA00022679"/>
    </source>
</evidence>
<feature type="binding site" evidence="5">
    <location>
        <position position="522"/>
    </location>
    <ligand>
        <name>Mg(2+)</name>
        <dbReference type="ChEBI" id="CHEBI:18420"/>
    </ligand>
</feature>
<dbReference type="RefSeq" id="WP_344112633.1">
    <property type="nucleotide sequence ID" value="NZ_BAAANE010000006.1"/>
</dbReference>
<feature type="compositionally biased region" description="Polar residues" evidence="6">
    <location>
        <begin position="1"/>
        <end position="10"/>
    </location>
</feature>
<keyword evidence="5" id="KW-0963">Cytoplasm</keyword>
<comment type="subunit">
    <text evidence="2 5">Homodecamer; pentamer of dimers.</text>
</comment>
<dbReference type="Pfam" id="PF02548">
    <property type="entry name" value="Pantoate_transf"/>
    <property type="match status" value="1"/>
</dbReference>
<keyword evidence="5" id="KW-0460">Magnesium</keyword>
<protein>
    <recommendedName>
        <fullName evidence="5">3-methyl-2-oxobutanoate hydroxymethyltransferase</fullName>
        <ecNumber evidence="5">2.1.2.11</ecNumber>
    </recommendedName>
    <alternativeName>
        <fullName evidence="5">Ketopantoate hydroxymethyltransferase</fullName>
        <shortName evidence="5">KPHMT</shortName>
    </alternativeName>
</protein>